<reference evidence="14" key="1">
    <citation type="submission" date="2022-12" db="EMBL/GenBank/DDBJ databases">
        <title>Genome assemblies of Blomia tropicalis.</title>
        <authorList>
            <person name="Cui Y."/>
        </authorList>
    </citation>
    <scope>NUCLEOTIDE SEQUENCE</scope>
    <source>
        <tissue evidence="14">Adult mites</tissue>
    </source>
</reference>
<evidence type="ECO:0000256" key="4">
    <source>
        <dbReference type="ARBA" id="ARBA00022679"/>
    </source>
</evidence>
<feature type="transmembrane region" description="Helical" evidence="13">
    <location>
        <begin position="107"/>
        <end position="128"/>
    </location>
</feature>
<comment type="caution">
    <text evidence="14">The sequence shown here is derived from an EMBL/GenBank/DDBJ whole genome shotgun (WGS) entry which is preliminary data.</text>
</comment>
<evidence type="ECO:0000256" key="12">
    <source>
        <dbReference type="SAM" id="MobiDB-lite"/>
    </source>
</evidence>
<proteinExistence type="inferred from homology"/>
<feature type="compositionally biased region" description="Polar residues" evidence="12">
    <location>
        <begin position="1"/>
        <end position="10"/>
    </location>
</feature>
<keyword evidence="9 10" id="KW-0012">Acyltransferase</keyword>
<evidence type="ECO:0000256" key="7">
    <source>
        <dbReference type="ARBA" id="ARBA00022989"/>
    </source>
</evidence>
<feature type="transmembrane region" description="Helical" evidence="13">
    <location>
        <begin position="435"/>
        <end position="457"/>
    </location>
</feature>
<evidence type="ECO:0000256" key="13">
    <source>
        <dbReference type="SAM" id="Phobius"/>
    </source>
</evidence>
<dbReference type="Proteomes" id="UP001142055">
    <property type="component" value="Chromosome 2"/>
</dbReference>
<organism evidence="14 15">
    <name type="scientific">Blomia tropicalis</name>
    <name type="common">Mite</name>
    <dbReference type="NCBI Taxonomy" id="40697"/>
    <lineage>
        <taxon>Eukaryota</taxon>
        <taxon>Metazoa</taxon>
        <taxon>Ecdysozoa</taxon>
        <taxon>Arthropoda</taxon>
        <taxon>Chelicerata</taxon>
        <taxon>Arachnida</taxon>
        <taxon>Acari</taxon>
        <taxon>Acariformes</taxon>
        <taxon>Sarcoptiformes</taxon>
        <taxon>Astigmata</taxon>
        <taxon>Glycyphagoidea</taxon>
        <taxon>Echimyopodidae</taxon>
        <taxon>Blomia</taxon>
    </lineage>
</organism>
<feature type="transmembrane region" description="Helical" evidence="13">
    <location>
        <begin position="166"/>
        <end position="188"/>
    </location>
</feature>
<feature type="transmembrane region" description="Helical" evidence="13">
    <location>
        <begin position="57"/>
        <end position="75"/>
    </location>
</feature>
<keyword evidence="5 13" id="KW-0812">Transmembrane</keyword>
<keyword evidence="15" id="KW-1185">Reference proteome</keyword>
<keyword evidence="8 10" id="KW-0472">Membrane</keyword>
<evidence type="ECO:0000256" key="9">
    <source>
        <dbReference type="ARBA" id="ARBA00023315"/>
    </source>
</evidence>
<name>A0A9Q0RPX5_BLOTA</name>
<feature type="transmembrane region" description="Helical" evidence="13">
    <location>
        <begin position="338"/>
        <end position="359"/>
    </location>
</feature>
<keyword evidence="4 10" id="KW-0808">Transferase</keyword>
<evidence type="ECO:0000256" key="5">
    <source>
        <dbReference type="ARBA" id="ARBA00022692"/>
    </source>
</evidence>
<accession>A0A9Q0RPX5</accession>
<keyword evidence="7 13" id="KW-1133">Transmembrane helix</keyword>
<feature type="transmembrane region" description="Helical" evidence="13">
    <location>
        <begin position="410"/>
        <end position="429"/>
    </location>
</feature>
<comment type="subcellular location">
    <subcellularLocation>
        <location evidence="1 10">Endoplasmic reticulum membrane</location>
        <topology evidence="1 10">Multi-pass membrane protein</topology>
    </subcellularLocation>
</comment>
<protein>
    <recommendedName>
        <fullName evidence="10">O-acyltransferase</fullName>
    </recommendedName>
</protein>
<feature type="transmembrane region" description="Helical" evidence="13">
    <location>
        <begin position="464"/>
        <end position="482"/>
    </location>
</feature>
<comment type="similarity">
    <text evidence="3 10">Belongs to the membrane-bound acyltransferase family. Sterol o-acyltransferase subfamily.</text>
</comment>
<dbReference type="GO" id="GO:0005789">
    <property type="term" value="C:endoplasmic reticulum membrane"/>
    <property type="evidence" value="ECO:0007669"/>
    <property type="project" value="UniProtKB-SubCell"/>
</dbReference>
<dbReference type="GO" id="GO:0019432">
    <property type="term" value="P:triglyceride biosynthetic process"/>
    <property type="evidence" value="ECO:0007669"/>
    <property type="project" value="TreeGrafter"/>
</dbReference>
<evidence type="ECO:0000256" key="8">
    <source>
        <dbReference type="ARBA" id="ARBA00023136"/>
    </source>
</evidence>
<dbReference type="PANTHER" id="PTHR10408">
    <property type="entry name" value="STEROL O-ACYLTRANSFERASE"/>
    <property type="match status" value="1"/>
</dbReference>
<evidence type="ECO:0000256" key="2">
    <source>
        <dbReference type="ARBA" id="ARBA00005189"/>
    </source>
</evidence>
<feature type="region of interest" description="Disordered" evidence="12">
    <location>
        <begin position="1"/>
        <end position="20"/>
    </location>
</feature>
<gene>
    <name evidence="14" type="ORF">RDWZM_007133</name>
</gene>
<evidence type="ECO:0000256" key="1">
    <source>
        <dbReference type="ARBA" id="ARBA00004477"/>
    </source>
</evidence>
<dbReference type="EMBL" id="JAPWDV010000002">
    <property type="protein sequence ID" value="KAJ6221321.1"/>
    <property type="molecule type" value="Genomic_DNA"/>
</dbReference>
<evidence type="ECO:0000256" key="11">
    <source>
        <dbReference type="PIRSR" id="PIRSR000439-1"/>
    </source>
</evidence>
<feature type="active site" evidence="11">
    <location>
        <position position="424"/>
    </location>
</feature>
<feature type="transmembrane region" description="Helical" evidence="13">
    <location>
        <begin position="140"/>
        <end position="160"/>
    </location>
</feature>
<dbReference type="PANTHER" id="PTHR10408:SF7">
    <property type="entry name" value="DIACYLGLYCEROL O-ACYLTRANSFERASE 1"/>
    <property type="match status" value="1"/>
</dbReference>
<evidence type="ECO:0000313" key="15">
    <source>
        <dbReference type="Proteomes" id="UP001142055"/>
    </source>
</evidence>
<dbReference type="OMA" id="RCHDYRR"/>
<dbReference type="InterPro" id="IPR014371">
    <property type="entry name" value="Oat_ACAT_DAG_ARE"/>
</dbReference>
<dbReference type="AlphaFoldDB" id="A0A9Q0RPX5"/>
<dbReference type="InterPro" id="IPR004299">
    <property type="entry name" value="MBOAT_fam"/>
</dbReference>
<keyword evidence="6 10" id="KW-0256">Endoplasmic reticulum</keyword>
<dbReference type="GO" id="GO:0004144">
    <property type="term" value="F:diacylglycerol O-acyltransferase activity"/>
    <property type="evidence" value="ECO:0007669"/>
    <property type="project" value="TreeGrafter"/>
</dbReference>
<dbReference type="PIRSF" id="PIRSF000439">
    <property type="entry name" value="Oat_ACAT_DAG_ARE"/>
    <property type="match status" value="1"/>
</dbReference>
<dbReference type="Pfam" id="PF03062">
    <property type="entry name" value="MBOAT"/>
    <property type="match status" value="1"/>
</dbReference>
<sequence length="494" mass="57680">MDDHQTNTSADIRHRRTSSVTRATDITISEKKIRKKQPDQPVHCPKDSLLSSSSGYTNYRGLLNLCFIILVLSNVRVALENVIKYGILVDPIQWVLLVYNMPNTRPIFLLLFGSALFPLMSFILERFLLVKRLISNTSGAICSTVIIFSLLSLPPLILHSGKCNPVGASICCLVYSIVSLKLASYHMVNYWCRIDRSRCHRRHNSCDLNRSHPILNGTRMENGSNVPMNHSETESTGNGIHPTPLVTYPNNLTIFDLVYFMYAPTLCYELNFPRADRIRKRFLTKRILELVYIFSQLDLGLIQQWMVPTIQNSLEPFREMSFSIMLERLLKLAVPNHLIWIIFFYLFFHSFMNVLAELLRFSDREFYRDWWNSESVNYFWQNWNIPVHRWCVRHVYIPLLSQDRIHFNRFTASTAVFLLSAFFHEYLVSVPLNMFRLWAFTGMIMQLPLSFFVAKYLNSQTANIAVWISLILGQPLCILMYYHDYYVIHIVQNG</sequence>
<feature type="transmembrane region" description="Helical" evidence="13">
    <location>
        <begin position="287"/>
        <end position="306"/>
    </location>
</feature>
<evidence type="ECO:0000256" key="3">
    <source>
        <dbReference type="ARBA" id="ARBA00009010"/>
    </source>
</evidence>
<evidence type="ECO:0000256" key="6">
    <source>
        <dbReference type="ARBA" id="ARBA00022824"/>
    </source>
</evidence>
<evidence type="ECO:0000313" key="14">
    <source>
        <dbReference type="EMBL" id="KAJ6221321.1"/>
    </source>
</evidence>
<comment type="pathway">
    <text evidence="2">Lipid metabolism.</text>
</comment>
<evidence type="ECO:0000256" key="10">
    <source>
        <dbReference type="PIRNR" id="PIRNR000439"/>
    </source>
</evidence>